<accession>A0ABM3R4X2</accession>
<organism evidence="9 10">
    <name type="scientific">Spinacia oleracea</name>
    <name type="common">Spinach</name>
    <dbReference type="NCBI Taxonomy" id="3562"/>
    <lineage>
        <taxon>Eukaryota</taxon>
        <taxon>Viridiplantae</taxon>
        <taxon>Streptophyta</taxon>
        <taxon>Embryophyta</taxon>
        <taxon>Tracheophyta</taxon>
        <taxon>Spermatophyta</taxon>
        <taxon>Magnoliopsida</taxon>
        <taxon>eudicotyledons</taxon>
        <taxon>Gunneridae</taxon>
        <taxon>Pentapetalae</taxon>
        <taxon>Caryophyllales</taxon>
        <taxon>Chenopodiaceae</taxon>
        <taxon>Chenopodioideae</taxon>
        <taxon>Anserineae</taxon>
        <taxon>Spinacia</taxon>
    </lineage>
</organism>
<evidence type="ECO:0000313" key="9">
    <source>
        <dbReference type="Proteomes" id="UP000813463"/>
    </source>
</evidence>
<reference evidence="10" key="2">
    <citation type="submission" date="2025-08" db="UniProtKB">
        <authorList>
            <consortium name="RefSeq"/>
        </authorList>
    </citation>
    <scope>IDENTIFICATION</scope>
    <source>
        <tissue evidence="10">Leaf</tissue>
    </source>
</reference>
<dbReference type="RefSeq" id="XP_056690660.1">
    <property type="nucleotide sequence ID" value="XM_056834682.1"/>
</dbReference>
<evidence type="ECO:0000313" key="10">
    <source>
        <dbReference type="RefSeq" id="XP_056690660.1"/>
    </source>
</evidence>
<feature type="domain" description="BZIP" evidence="8">
    <location>
        <begin position="139"/>
        <end position="202"/>
    </location>
</feature>
<keyword evidence="5" id="KW-0539">Nucleus</keyword>
<dbReference type="GeneID" id="110775440"/>
<evidence type="ECO:0000256" key="4">
    <source>
        <dbReference type="ARBA" id="ARBA00023163"/>
    </source>
</evidence>
<evidence type="ECO:0000256" key="3">
    <source>
        <dbReference type="ARBA" id="ARBA00023125"/>
    </source>
</evidence>
<evidence type="ECO:0000256" key="7">
    <source>
        <dbReference type="SAM" id="MobiDB-lite"/>
    </source>
</evidence>
<feature type="compositionally biased region" description="Low complexity" evidence="7">
    <location>
        <begin position="253"/>
        <end position="262"/>
    </location>
</feature>
<comment type="subcellular location">
    <subcellularLocation>
        <location evidence="1">Nucleus</location>
    </subcellularLocation>
</comment>
<dbReference type="InterPro" id="IPR044759">
    <property type="entry name" value="bZIP_RF2"/>
</dbReference>
<evidence type="ECO:0000256" key="2">
    <source>
        <dbReference type="ARBA" id="ARBA00023015"/>
    </source>
</evidence>
<dbReference type="CDD" id="cd14703">
    <property type="entry name" value="bZIP_plant_RF2"/>
    <property type="match status" value="1"/>
</dbReference>
<keyword evidence="6" id="KW-0175">Coiled coil</keyword>
<keyword evidence="9" id="KW-1185">Reference proteome</keyword>
<feature type="region of interest" description="Disordered" evidence="7">
    <location>
        <begin position="251"/>
        <end position="278"/>
    </location>
</feature>
<dbReference type="PANTHER" id="PTHR13690:SF153">
    <property type="entry name" value="TRANSCRIPTION FACTOR RF2B-LIKE"/>
    <property type="match status" value="1"/>
</dbReference>
<keyword evidence="3" id="KW-0238">DNA-binding</keyword>
<sequence length="464" mass="52732">MGHRRVHSEIYLRFPDEVSFGGSMDGGDNEADDLLATYMDMEKIEYCAENRNNPMNNNAPQDHDHDLDLDLDLDHDQQHRHCFTMDEFSGFSSNNDNDNDYSKINNNNNYNAGGGGGGASLEAKKAMPPDKLAELWVADPKRAKRILANRQSAARSKERKARYMQELEKRVKSLQTEATALSVQLSLFKRDTGSLTSENIDLRRQLESMEQQAQLRDALNDALKQELDRLAVATGDASTTADTFVMPLQNVPHHSQQQQQQQHQRHQQHQQQHQQQQSACLFESNMMSNPHQIDSKMSCLHPFELNISHTSQALDSHQTEILHSSHQSVDQHTDSNIFNMPQQPKVQQHCLIGRKHYLPFEPSRPRVPQYSTTKTNMNYPTLTPPVVSVSPLGHLPPYSLESNNSQSPEQQVYVTSQPHLLSQMTKQDHITKTQALDMNNAFDSYQLVKIQGMSIIANENIKGF</sequence>
<dbReference type="InterPro" id="IPR004827">
    <property type="entry name" value="bZIP"/>
</dbReference>
<gene>
    <name evidence="10" type="primary">LOC110775440</name>
</gene>
<evidence type="ECO:0000259" key="8">
    <source>
        <dbReference type="PROSITE" id="PS50217"/>
    </source>
</evidence>
<protein>
    <submittedName>
        <fullName evidence="10">Transcription factor RF2b</fullName>
    </submittedName>
</protein>
<dbReference type="PANTHER" id="PTHR13690">
    <property type="entry name" value="TRANSCRIPTION FACTOR POSF21-RELATED"/>
    <property type="match status" value="1"/>
</dbReference>
<evidence type="ECO:0000256" key="6">
    <source>
        <dbReference type="SAM" id="Coils"/>
    </source>
</evidence>
<dbReference type="InterPro" id="IPR046347">
    <property type="entry name" value="bZIP_sf"/>
</dbReference>
<feature type="coiled-coil region" evidence="6">
    <location>
        <begin position="157"/>
        <end position="229"/>
    </location>
</feature>
<dbReference type="PROSITE" id="PS50217">
    <property type="entry name" value="BZIP"/>
    <property type="match status" value="1"/>
</dbReference>
<name>A0ABM3R4X2_SPIOL</name>
<dbReference type="Pfam" id="PF00170">
    <property type="entry name" value="bZIP_1"/>
    <property type="match status" value="1"/>
</dbReference>
<dbReference type="Proteomes" id="UP000813463">
    <property type="component" value="Chromosome 1"/>
</dbReference>
<dbReference type="SUPFAM" id="SSF57959">
    <property type="entry name" value="Leucine zipper domain"/>
    <property type="match status" value="1"/>
</dbReference>
<dbReference type="Gene3D" id="1.20.5.170">
    <property type="match status" value="1"/>
</dbReference>
<evidence type="ECO:0000256" key="5">
    <source>
        <dbReference type="ARBA" id="ARBA00023242"/>
    </source>
</evidence>
<keyword evidence="2" id="KW-0805">Transcription regulation</keyword>
<keyword evidence="4" id="KW-0804">Transcription</keyword>
<evidence type="ECO:0000256" key="1">
    <source>
        <dbReference type="ARBA" id="ARBA00004123"/>
    </source>
</evidence>
<proteinExistence type="predicted"/>
<dbReference type="SMART" id="SM00338">
    <property type="entry name" value="BRLZ"/>
    <property type="match status" value="1"/>
</dbReference>
<reference evidence="9" key="1">
    <citation type="journal article" date="2021" name="Nat. Commun.">
        <title>Genomic analyses provide insights into spinach domestication and the genetic basis of agronomic traits.</title>
        <authorList>
            <person name="Cai X."/>
            <person name="Sun X."/>
            <person name="Xu C."/>
            <person name="Sun H."/>
            <person name="Wang X."/>
            <person name="Ge C."/>
            <person name="Zhang Z."/>
            <person name="Wang Q."/>
            <person name="Fei Z."/>
            <person name="Jiao C."/>
            <person name="Wang Q."/>
        </authorList>
    </citation>
    <scope>NUCLEOTIDE SEQUENCE [LARGE SCALE GENOMIC DNA]</scope>
    <source>
        <strain evidence="9">cv. Varoflay</strain>
    </source>
</reference>